<keyword evidence="2" id="KW-1185">Reference proteome</keyword>
<sequence>MHITQLYITIKLPATFTSSPCCIKKVQYPFRRNVPPLDPATPIRNSFMSTKTSMTTPTPIIMTPVKILFPLSSLGSPPSWELAGAVVVGTVVASGEAKGLRTNNPGVQDGVSETQVCVGVRTDGVGAQSRRGRIGFVAVREIMQTNARRKKVMG</sequence>
<protein>
    <submittedName>
        <fullName evidence="1">Uncharacterized protein</fullName>
    </submittedName>
</protein>
<dbReference type="Proteomes" id="UP000799428">
    <property type="component" value="Unassembled WGS sequence"/>
</dbReference>
<reference evidence="1" key="1">
    <citation type="journal article" date="2020" name="Stud. Mycol.">
        <title>101 Dothideomycetes genomes: a test case for predicting lifestyles and emergence of pathogens.</title>
        <authorList>
            <person name="Haridas S."/>
            <person name="Albert R."/>
            <person name="Binder M."/>
            <person name="Bloem J."/>
            <person name="Labutti K."/>
            <person name="Salamov A."/>
            <person name="Andreopoulos B."/>
            <person name="Baker S."/>
            <person name="Barry K."/>
            <person name="Bills G."/>
            <person name="Bluhm B."/>
            <person name="Cannon C."/>
            <person name="Castanera R."/>
            <person name="Culley D."/>
            <person name="Daum C."/>
            <person name="Ezra D."/>
            <person name="Gonzalez J."/>
            <person name="Henrissat B."/>
            <person name="Kuo A."/>
            <person name="Liang C."/>
            <person name="Lipzen A."/>
            <person name="Lutzoni F."/>
            <person name="Magnuson J."/>
            <person name="Mondo S."/>
            <person name="Nolan M."/>
            <person name="Ohm R."/>
            <person name="Pangilinan J."/>
            <person name="Park H.-J."/>
            <person name="Ramirez L."/>
            <person name="Alfaro M."/>
            <person name="Sun H."/>
            <person name="Tritt A."/>
            <person name="Yoshinaga Y."/>
            <person name="Zwiers L.-H."/>
            <person name="Turgeon B."/>
            <person name="Goodwin S."/>
            <person name="Spatafora J."/>
            <person name="Crous P."/>
            <person name="Grigoriev I."/>
        </authorList>
    </citation>
    <scope>NUCLEOTIDE SEQUENCE</scope>
    <source>
        <strain evidence="1">CBS 279.74</strain>
    </source>
</reference>
<evidence type="ECO:0000313" key="1">
    <source>
        <dbReference type="EMBL" id="KAF2713216.1"/>
    </source>
</evidence>
<gene>
    <name evidence="1" type="ORF">K504DRAFT_449949</name>
</gene>
<proteinExistence type="predicted"/>
<evidence type="ECO:0000313" key="2">
    <source>
        <dbReference type="Proteomes" id="UP000799428"/>
    </source>
</evidence>
<accession>A0A6G1KJY7</accession>
<dbReference type="EMBL" id="MU005765">
    <property type="protein sequence ID" value="KAF2713216.1"/>
    <property type="molecule type" value="Genomic_DNA"/>
</dbReference>
<organism evidence="1 2">
    <name type="scientific">Pleomassaria siparia CBS 279.74</name>
    <dbReference type="NCBI Taxonomy" id="1314801"/>
    <lineage>
        <taxon>Eukaryota</taxon>
        <taxon>Fungi</taxon>
        <taxon>Dikarya</taxon>
        <taxon>Ascomycota</taxon>
        <taxon>Pezizomycotina</taxon>
        <taxon>Dothideomycetes</taxon>
        <taxon>Pleosporomycetidae</taxon>
        <taxon>Pleosporales</taxon>
        <taxon>Pleomassariaceae</taxon>
        <taxon>Pleomassaria</taxon>
    </lineage>
</organism>
<name>A0A6G1KJY7_9PLEO</name>
<dbReference type="AlphaFoldDB" id="A0A6G1KJY7"/>